<proteinExistence type="predicted"/>
<gene>
    <name evidence="5" type="ORF">JWS04_15130</name>
</gene>
<dbReference type="SMART" id="SM00342">
    <property type="entry name" value="HTH_ARAC"/>
    <property type="match status" value="1"/>
</dbReference>
<sequence>MFPADVVIRRRHQPGRVLSAATLRLTAALAQVAPPIADQIRLEGEDDESPSRIEGPISWKLVGPAWRASWSSAVGLTPHAYLVHIGLNAACRLLRHGRSLADSAPAAGFCDQAALNKHFRRCYGITPLQFAQAARAG</sequence>
<evidence type="ECO:0000259" key="4">
    <source>
        <dbReference type="PROSITE" id="PS01124"/>
    </source>
</evidence>
<dbReference type="Gene3D" id="1.10.10.60">
    <property type="entry name" value="Homeodomain-like"/>
    <property type="match status" value="1"/>
</dbReference>
<keyword evidence="3" id="KW-0804">Transcription</keyword>
<dbReference type="InterPro" id="IPR009057">
    <property type="entry name" value="Homeodomain-like_sf"/>
</dbReference>
<evidence type="ECO:0000256" key="2">
    <source>
        <dbReference type="ARBA" id="ARBA00023125"/>
    </source>
</evidence>
<evidence type="ECO:0000313" key="6">
    <source>
        <dbReference type="Proteomes" id="UP000669317"/>
    </source>
</evidence>
<keyword evidence="2" id="KW-0238">DNA-binding</keyword>
<dbReference type="InterPro" id="IPR018060">
    <property type="entry name" value="HTH_AraC"/>
</dbReference>
<dbReference type="PANTHER" id="PTHR46796">
    <property type="entry name" value="HTH-TYPE TRANSCRIPTIONAL ACTIVATOR RHAS-RELATED"/>
    <property type="match status" value="1"/>
</dbReference>
<organism evidence="5 6">
    <name type="scientific">Bradyrhizobium vignae</name>
    <dbReference type="NCBI Taxonomy" id="1549949"/>
    <lineage>
        <taxon>Bacteria</taxon>
        <taxon>Pseudomonadati</taxon>
        <taxon>Pseudomonadota</taxon>
        <taxon>Alphaproteobacteria</taxon>
        <taxon>Hyphomicrobiales</taxon>
        <taxon>Nitrobacteraceae</taxon>
        <taxon>Bradyrhizobium</taxon>
    </lineage>
</organism>
<accession>A0ABS3ZW63</accession>
<feature type="domain" description="HTH araC/xylS-type" evidence="4">
    <location>
        <begin position="75"/>
        <end position="133"/>
    </location>
</feature>
<evidence type="ECO:0000256" key="3">
    <source>
        <dbReference type="ARBA" id="ARBA00023163"/>
    </source>
</evidence>
<dbReference type="SUPFAM" id="SSF46689">
    <property type="entry name" value="Homeodomain-like"/>
    <property type="match status" value="1"/>
</dbReference>
<evidence type="ECO:0000313" key="5">
    <source>
        <dbReference type="EMBL" id="MBP0112391.1"/>
    </source>
</evidence>
<dbReference type="InterPro" id="IPR050204">
    <property type="entry name" value="AraC_XylS_family_regulators"/>
</dbReference>
<reference evidence="5 6" key="1">
    <citation type="submission" date="2021-03" db="EMBL/GenBank/DDBJ databases">
        <title>Genome Sequence of Bradyrhizobium vignae strain ISRA400.</title>
        <authorList>
            <person name="Tisa L.S."/>
            <person name="Svistoonoff S."/>
            <person name="Hocher V."/>
            <person name="Fall S."/>
            <person name="Zaiya A."/>
            <person name="Naing D."/>
            <person name="Niang N."/>
            <person name="Diouf A."/>
            <person name="Dasylva M.C."/>
            <person name="Toure O."/>
            <person name="Gueye M."/>
            <person name="Gully D."/>
            <person name="Tisseyre P."/>
            <person name="Simpson S."/>
            <person name="Morris K."/>
            <person name="Thomas W.K."/>
        </authorList>
    </citation>
    <scope>NUCLEOTIDE SEQUENCE [LARGE SCALE GENOMIC DNA]</scope>
    <source>
        <strain evidence="5 6">ISRA400</strain>
    </source>
</reference>
<dbReference type="EMBL" id="JAGIKT010000030">
    <property type="protein sequence ID" value="MBP0112391.1"/>
    <property type="molecule type" value="Genomic_DNA"/>
</dbReference>
<dbReference type="Pfam" id="PF12833">
    <property type="entry name" value="HTH_18"/>
    <property type="match status" value="1"/>
</dbReference>
<keyword evidence="6" id="KW-1185">Reference proteome</keyword>
<name>A0ABS3ZW63_9BRAD</name>
<protein>
    <submittedName>
        <fullName evidence="5">Helix-turn-helix transcriptional regulator</fullName>
    </submittedName>
</protein>
<dbReference type="Proteomes" id="UP000669317">
    <property type="component" value="Unassembled WGS sequence"/>
</dbReference>
<dbReference type="PANTHER" id="PTHR46796:SF2">
    <property type="entry name" value="TRANSCRIPTIONAL REGULATORY PROTEIN"/>
    <property type="match status" value="1"/>
</dbReference>
<evidence type="ECO:0000256" key="1">
    <source>
        <dbReference type="ARBA" id="ARBA00023015"/>
    </source>
</evidence>
<comment type="caution">
    <text evidence="5">The sequence shown here is derived from an EMBL/GenBank/DDBJ whole genome shotgun (WGS) entry which is preliminary data.</text>
</comment>
<keyword evidence="1" id="KW-0805">Transcription regulation</keyword>
<dbReference type="PROSITE" id="PS01124">
    <property type="entry name" value="HTH_ARAC_FAMILY_2"/>
    <property type="match status" value="1"/>
</dbReference>